<gene>
    <name evidence="11" type="ORF">LEQ_0064c</name>
</gene>
<dbReference type="InterPro" id="IPR010095">
    <property type="entry name" value="Cas12f1-like_TNB"/>
</dbReference>
<name>V7HXJ1_9LACO</name>
<keyword evidence="5" id="KW-0862">Zinc</keyword>
<evidence type="ECO:0000256" key="3">
    <source>
        <dbReference type="ARBA" id="ARBA00022578"/>
    </source>
</evidence>
<evidence type="ECO:0000313" key="12">
    <source>
        <dbReference type="Proteomes" id="UP000018559"/>
    </source>
</evidence>
<dbReference type="PANTHER" id="PTHR30405:SF11">
    <property type="entry name" value="RNA-GUIDED DNA ENDONUCLEASE RV2885C-RELATED"/>
    <property type="match status" value="1"/>
</dbReference>
<evidence type="ECO:0000259" key="10">
    <source>
        <dbReference type="Pfam" id="PF12323"/>
    </source>
</evidence>
<comment type="similarity">
    <text evidence="2">In the N-terminal section; belongs to the transposase 2 family.</text>
</comment>
<comment type="similarity">
    <text evidence="1">In the C-terminal section; belongs to the transposase 35 family.</text>
</comment>
<dbReference type="RefSeq" id="WP_023860011.1">
    <property type="nucleotide sequence ID" value="NZ_AWWH01000158.1"/>
</dbReference>
<dbReference type="PANTHER" id="PTHR30405">
    <property type="entry name" value="TRANSPOSASE"/>
    <property type="match status" value="1"/>
</dbReference>
<sequence length="394" mass="46352">MLKGIKLKIYPNARQKQQLAWMFGNDRFVWNEMLNLINQRYKNNPSLKVLSAYDMNYLLKPLKQEYDFLKESDSSSLQVVTNNLYQAWLMFFKKKHGRPKFHSRKAYKQSYTGKSATIKVANARYMKIPKLGIVKTSKTNLLNDCKIKRYTVEHSPNGNYYLSLQVEFENQKLNKTGKVVGIDLGVHDLAITSDGVKYSKLQFKNLDKKARLWQRKYNKRLHNVKNIVATHNHDKSRLYDIEVEDFTNWQKARKNKAKLQAKITNKRNDELHKITTKLVKQYDVIVIENLKSKNMMKNHNLANVVSSNAWYTFKSMLEYKCNWYGKQLVIVDPKNTSRICSDCGKKNHEFDGLTQAQWLSTRNWTCPYCHKNHDRDINASLNILNRGLKQLNIQ</sequence>
<dbReference type="GO" id="GO:0046872">
    <property type="term" value="F:metal ion binding"/>
    <property type="evidence" value="ECO:0007669"/>
    <property type="project" value="UniProtKB-KW"/>
</dbReference>
<feature type="domain" description="Transposase putative helix-turn-helix" evidence="10">
    <location>
        <begin position="1"/>
        <end position="44"/>
    </location>
</feature>
<dbReference type="NCBIfam" id="NF040570">
    <property type="entry name" value="guided_TnpB"/>
    <property type="match status" value="1"/>
</dbReference>
<keyword evidence="4" id="KW-0479">Metal-binding</keyword>
<comment type="caution">
    <text evidence="11">The sequence shown here is derived from an EMBL/GenBank/DDBJ whole genome shotgun (WGS) entry which is preliminary data.</text>
</comment>
<accession>V7HXJ1</accession>
<dbReference type="AlphaFoldDB" id="V7HXJ1"/>
<evidence type="ECO:0000256" key="7">
    <source>
        <dbReference type="ARBA" id="ARBA00023172"/>
    </source>
</evidence>
<dbReference type="InterPro" id="IPR051399">
    <property type="entry name" value="RNA-guided_DNA_endo/Transpos"/>
</dbReference>
<evidence type="ECO:0000256" key="1">
    <source>
        <dbReference type="ARBA" id="ARBA00008761"/>
    </source>
</evidence>
<evidence type="ECO:0000256" key="4">
    <source>
        <dbReference type="ARBA" id="ARBA00022723"/>
    </source>
</evidence>
<dbReference type="Pfam" id="PF12323">
    <property type="entry name" value="HTH_OrfB_IS605"/>
    <property type="match status" value="1"/>
</dbReference>
<evidence type="ECO:0000313" key="11">
    <source>
        <dbReference type="EMBL" id="ETA73761.1"/>
    </source>
</evidence>
<evidence type="ECO:0000256" key="2">
    <source>
        <dbReference type="ARBA" id="ARBA00011044"/>
    </source>
</evidence>
<dbReference type="Pfam" id="PF01385">
    <property type="entry name" value="OrfB_IS605"/>
    <property type="match status" value="1"/>
</dbReference>
<evidence type="ECO:0000256" key="6">
    <source>
        <dbReference type="ARBA" id="ARBA00023125"/>
    </source>
</evidence>
<evidence type="ECO:0000259" key="8">
    <source>
        <dbReference type="Pfam" id="PF01385"/>
    </source>
</evidence>
<reference evidence="11 12" key="1">
    <citation type="journal article" date="2014" name="Genome Announc.">
        <title>The Genome of the Predominant Equine Lactobacillus Species, Lactobacillus equi, Is Reflective of Its Lifestyle Adaptations to an Herbivorous Host.</title>
        <authorList>
            <person name="O'Donnell M.M."/>
            <person name="Harris H.M."/>
            <person name="O'Toole P.W."/>
            <person name="Ross R.P."/>
        </authorList>
    </citation>
    <scope>NUCLEOTIDE SEQUENCE [LARGE SCALE GENOMIC DNA]</scope>
    <source>
        <strain evidence="11 12">DPC 6820</strain>
    </source>
</reference>
<dbReference type="InterPro" id="IPR021027">
    <property type="entry name" value="Transposase_put_HTH"/>
</dbReference>
<keyword evidence="12" id="KW-1185">Reference proteome</keyword>
<evidence type="ECO:0000256" key="5">
    <source>
        <dbReference type="ARBA" id="ARBA00022833"/>
    </source>
</evidence>
<keyword evidence="6" id="KW-0238">DNA-binding</keyword>
<protein>
    <submittedName>
        <fullName evidence="11">Transposase</fullName>
    </submittedName>
</protein>
<feature type="domain" description="Cas12f1-like TNB" evidence="9">
    <location>
        <begin position="310"/>
        <end position="383"/>
    </location>
</feature>
<keyword evidence="7" id="KW-0233">DNA recombination</keyword>
<dbReference type="EMBL" id="AWWH01000158">
    <property type="protein sequence ID" value="ETA73761.1"/>
    <property type="molecule type" value="Genomic_DNA"/>
</dbReference>
<dbReference type="Proteomes" id="UP000018559">
    <property type="component" value="Unassembled WGS sequence"/>
</dbReference>
<feature type="domain" description="Probable transposase IS891/IS1136/IS1341" evidence="8">
    <location>
        <begin position="164"/>
        <end position="298"/>
    </location>
</feature>
<dbReference type="InterPro" id="IPR001959">
    <property type="entry name" value="Transposase"/>
</dbReference>
<evidence type="ECO:0000259" key="9">
    <source>
        <dbReference type="Pfam" id="PF07282"/>
    </source>
</evidence>
<dbReference type="NCBIfam" id="TIGR01766">
    <property type="entry name" value="IS200/IS605 family accessory protein TnpB-like domain"/>
    <property type="match status" value="1"/>
</dbReference>
<dbReference type="GO" id="GO:0006310">
    <property type="term" value="P:DNA recombination"/>
    <property type="evidence" value="ECO:0007669"/>
    <property type="project" value="UniProtKB-KW"/>
</dbReference>
<dbReference type="GO" id="GO:0032196">
    <property type="term" value="P:transposition"/>
    <property type="evidence" value="ECO:0007669"/>
    <property type="project" value="UniProtKB-KW"/>
</dbReference>
<dbReference type="PATRIC" id="fig|1392007.3.peg.1418"/>
<keyword evidence="3" id="KW-0815">Transposition</keyword>
<organism evidence="11 12">
    <name type="scientific">Ligilactobacillus equi DPC 6820</name>
    <dbReference type="NCBI Taxonomy" id="1392007"/>
    <lineage>
        <taxon>Bacteria</taxon>
        <taxon>Bacillati</taxon>
        <taxon>Bacillota</taxon>
        <taxon>Bacilli</taxon>
        <taxon>Lactobacillales</taxon>
        <taxon>Lactobacillaceae</taxon>
        <taxon>Ligilactobacillus</taxon>
    </lineage>
</organism>
<proteinExistence type="inferred from homology"/>
<dbReference type="GO" id="GO:0003677">
    <property type="term" value="F:DNA binding"/>
    <property type="evidence" value="ECO:0007669"/>
    <property type="project" value="UniProtKB-KW"/>
</dbReference>
<dbReference type="Pfam" id="PF07282">
    <property type="entry name" value="Cas12f1-like_TNB"/>
    <property type="match status" value="1"/>
</dbReference>